<name>A0ABZ0PAF3_CERBT</name>
<feature type="region of interest" description="Disordered" evidence="1">
    <location>
        <begin position="70"/>
        <end position="114"/>
    </location>
</feature>
<keyword evidence="3" id="KW-1185">Reference proteome</keyword>
<evidence type="ECO:0000313" key="3">
    <source>
        <dbReference type="Proteomes" id="UP001302367"/>
    </source>
</evidence>
<sequence>MELKGRLLASSFFGPASIFIGHGSTTLPKRSTHPRVEVSSSQANLSASTEAHRQKPGYWKALVENWEKLKQDTPRQPDWAHAERSQDEGEKTTDSEPRKWSKRKPQLEERYEWK</sequence>
<evidence type="ECO:0000313" key="2">
    <source>
        <dbReference type="EMBL" id="WPB08520.1"/>
    </source>
</evidence>
<organism evidence="2 3">
    <name type="scientific">Cercospora beticola</name>
    <name type="common">Sugarbeet leaf spot fungus</name>
    <dbReference type="NCBI Taxonomy" id="122368"/>
    <lineage>
        <taxon>Eukaryota</taxon>
        <taxon>Fungi</taxon>
        <taxon>Dikarya</taxon>
        <taxon>Ascomycota</taxon>
        <taxon>Pezizomycotina</taxon>
        <taxon>Dothideomycetes</taxon>
        <taxon>Dothideomycetidae</taxon>
        <taxon>Mycosphaerellales</taxon>
        <taxon>Mycosphaerellaceae</taxon>
        <taxon>Cercospora</taxon>
    </lineage>
</organism>
<feature type="compositionally biased region" description="Polar residues" evidence="1">
    <location>
        <begin position="38"/>
        <end position="49"/>
    </location>
</feature>
<dbReference type="GeneID" id="90644947"/>
<protein>
    <submittedName>
        <fullName evidence="2">Uncharacterized protein</fullName>
    </submittedName>
</protein>
<reference evidence="2 3" key="1">
    <citation type="submission" date="2023-09" db="EMBL/GenBank/DDBJ databases">
        <title>Complete-Gapless Cercospora beticola genome.</title>
        <authorList>
            <person name="Wyatt N.A."/>
            <person name="Spanner R.E."/>
            <person name="Bolton M.D."/>
        </authorList>
    </citation>
    <scope>NUCLEOTIDE SEQUENCE [LARGE SCALE GENOMIC DNA]</scope>
    <source>
        <strain evidence="2">Cb09-40</strain>
    </source>
</reference>
<dbReference type="Proteomes" id="UP001302367">
    <property type="component" value="Chromosome 10"/>
</dbReference>
<feature type="region of interest" description="Disordered" evidence="1">
    <location>
        <begin position="23"/>
        <end position="56"/>
    </location>
</feature>
<dbReference type="RefSeq" id="XP_065459747.1">
    <property type="nucleotide sequence ID" value="XM_065603675.1"/>
</dbReference>
<accession>A0ABZ0PAF3</accession>
<proteinExistence type="predicted"/>
<dbReference type="EMBL" id="CP134193">
    <property type="protein sequence ID" value="WPB08520.1"/>
    <property type="molecule type" value="Genomic_DNA"/>
</dbReference>
<gene>
    <name evidence="2" type="ORF">RHO25_013186</name>
</gene>
<evidence type="ECO:0000256" key="1">
    <source>
        <dbReference type="SAM" id="MobiDB-lite"/>
    </source>
</evidence>